<accession>B7GA43</accession>
<dbReference type="GO" id="GO:0007165">
    <property type="term" value="P:signal transduction"/>
    <property type="evidence" value="ECO:0007669"/>
    <property type="project" value="TreeGrafter"/>
</dbReference>
<dbReference type="InterPro" id="IPR000719">
    <property type="entry name" value="Prot_kinase_dom"/>
</dbReference>
<dbReference type="eggNOG" id="KOG0192">
    <property type="taxonomic scope" value="Eukaryota"/>
</dbReference>
<dbReference type="PROSITE" id="PS50011">
    <property type="entry name" value="PROTEIN_KINASE_DOM"/>
    <property type="match status" value="1"/>
</dbReference>
<dbReference type="Proteomes" id="UP000000759">
    <property type="component" value="Chromosome 21"/>
</dbReference>
<protein>
    <recommendedName>
        <fullName evidence="1">Protein kinase domain-containing protein</fullName>
    </recommendedName>
</protein>
<dbReference type="PANTHER" id="PTHR23257:SF958">
    <property type="entry name" value="SERINE_THREONINE-PROTEIN KINASE WNK4"/>
    <property type="match status" value="1"/>
</dbReference>
<feature type="domain" description="Protein kinase" evidence="1">
    <location>
        <begin position="231"/>
        <end position="505"/>
    </location>
</feature>
<evidence type="ECO:0000313" key="2">
    <source>
        <dbReference type="EMBL" id="EEC44672.1"/>
    </source>
</evidence>
<dbReference type="PANTHER" id="PTHR23257">
    <property type="entry name" value="SERINE-THREONINE PROTEIN KINASE"/>
    <property type="match status" value="1"/>
</dbReference>
<dbReference type="GO" id="GO:0005524">
    <property type="term" value="F:ATP binding"/>
    <property type="evidence" value="ECO:0007669"/>
    <property type="project" value="InterPro"/>
</dbReference>
<reference evidence="2 3" key="1">
    <citation type="journal article" date="2008" name="Nature">
        <title>The Phaeodactylum genome reveals the evolutionary history of diatom genomes.</title>
        <authorList>
            <person name="Bowler C."/>
            <person name="Allen A.E."/>
            <person name="Badger J.H."/>
            <person name="Grimwood J."/>
            <person name="Jabbari K."/>
            <person name="Kuo A."/>
            <person name="Maheswari U."/>
            <person name="Martens C."/>
            <person name="Maumus F."/>
            <person name="Otillar R.P."/>
            <person name="Rayko E."/>
            <person name="Salamov A."/>
            <person name="Vandepoele K."/>
            <person name="Beszteri B."/>
            <person name="Gruber A."/>
            <person name="Heijde M."/>
            <person name="Katinka M."/>
            <person name="Mock T."/>
            <person name="Valentin K."/>
            <person name="Verret F."/>
            <person name="Berges J.A."/>
            <person name="Brownlee C."/>
            <person name="Cadoret J.P."/>
            <person name="Chiovitti A."/>
            <person name="Choi C.J."/>
            <person name="Coesel S."/>
            <person name="De Martino A."/>
            <person name="Detter J.C."/>
            <person name="Durkin C."/>
            <person name="Falciatore A."/>
            <person name="Fournet J."/>
            <person name="Haruta M."/>
            <person name="Huysman M.J."/>
            <person name="Jenkins B.D."/>
            <person name="Jiroutova K."/>
            <person name="Jorgensen R.E."/>
            <person name="Joubert Y."/>
            <person name="Kaplan A."/>
            <person name="Kroger N."/>
            <person name="Kroth P.G."/>
            <person name="La Roche J."/>
            <person name="Lindquist E."/>
            <person name="Lommer M."/>
            <person name="Martin-Jezequel V."/>
            <person name="Lopez P.J."/>
            <person name="Lucas S."/>
            <person name="Mangogna M."/>
            <person name="McGinnis K."/>
            <person name="Medlin L.K."/>
            <person name="Montsant A."/>
            <person name="Oudot-Le Secq M.P."/>
            <person name="Napoli C."/>
            <person name="Obornik M."/>
            <person name="Parker M.S."/>
            <person name="Petit J.L."/>
            <person name="Porcel B.M."/>
            <person name="Poulsen N."/>
            <person name="Robison M."/>
            <person name="Rychlewski L."/>
            <person name="Rynearson T.A."/>
            <person name="Schmutz J."/>
            <person name="Shapiro H."/>
            <person name="Siaut M."/>
            <person name="Stanley M."/>
            <person name="Sussman M.R."/>
            <person name="Taylor A.R."/>
            <person name="Vardi A."/>
            <person name="von Dassow P."/>
            <person name="Vyverman W."/>
            <person name="Willis A."/>
            <person name="Wyrwicz L.S."/>
            <person name="Rokhsar D.S."/>
            <person name="Weissenbach J."/>
            <person name="Armbrust E.V."/>
            <person name="Green B.R."/>
            <person name="Van de Peer Y."/>
            <person name="Grigoriev I.V."/>
        </authorList>
    </citation>
    <scope>NUCLEOTIDE SEQUENCE [LARGE SCALE GENOMIC DNA]</scope>
    <source>
        <strain evidence="2 3">CCAP 1055/1</strain>
    </source>
</reference>
<sequence>MRRPLRLWYKEPPPPSHDPPSPQLHHHHHSRFYHPHWGFLLILSGVALQMWVSVTQLSALEVPENNLDVPLLPAFRSTREDSSRKTPASTSAWRLYVGRVRYGVPVSAASYTWEAQPPRVVRLAHDGSYQHPIPSSRNRVARRNVAELGNASCTYCQYESDQHLWDFEKPFYEDCTPMAKWQTIFYPTCNVLHEITMMHSEEDYDPKGHDLADESIDEIEDNDDDTVPSIEETTLLSMQGSWRSVWKYQDAVNDTAVLKVLKHSREFDHESFAYHITDAIVMERLTSSPHIINAYGFCGQSVLTEFASGSARKLIKDPKFNSKERLKMGRDLARALTAMHSIDFPNSTNPTLAHNDINIANAVEVDGRIKLNDFNLAVLMRWNDTQPCGYPVRFDRPMWESPEDVRNLTYVDPALGDVYSLGNLLFSVLTTRQPWLHLEPNGPYNKTEVAQMKTQGIMPAIPDKYLESRKMAHHALYFAIQAAYRDDPAERLSSHELAEALGIALNWGRDGRRTSRTDLAMLFVKPRPDMY</sequence>
<evidence type="ECO:0000259" key="1">
    <source>
        <dbReference type="PROSITE" id="PS50011"/>
    </source>
</evidence>
<organism evidence="2 3">
    <name type="scientific">Phaeodactylum tricornutum (strain CCAP 1055/1)</name>
    <dbReference type="NCBI Taxonomy" id="556484"/>
    <lineage>
        <taxon>Eukaryota</taxon>
        <taxon>Sar</taxon>
        <taxon>Stramenopiles</taxon>
        <taxon>Ochrophyta</taxon>
        <taxon>Bacillariophyta</taxon>
        <taxon>Bacillariophyceae</taxon>
        <taxon>Bacillariophycidae</taxon>
        <taxon>Naviculales</taxon>
        <taxon>Phaeodactylaceae</taxon>
        <taxon>Phaeodactylum</taxon>
    </lineage>
</organism>
<reference evidence="3" key="2">
    <citation type="submission" date="2008-08" db="EMBL/GenBank/DDBJ databases">
        <authorList>
            <consortium name="Diatom Consortium"/>
            <person name="Grigoriev I."/>
            <person name="Grimwood J."/>
            <person name="Kuo A."/>
            <person name="Otillar R.P."/>
            <person name="Salamov A."/>
            <person name="Detter J.C."/>
            <person name="Lindquist E."/>
            <person name="Shapiro H."/>
            <person name="Lucas S."/>
            <person name="Glavina del Rio T."/>
            <person name="Pitluck S."/>
            <person name="Rokhsar D."/>
            <person name="Bowler C."/>
        </authorList>
    </citation>
    <scope>GENOME REANNOTATION</scope>
    <source>
        <strain evidence="3">CCAP 1055/1</strain>
    </source>
</reference>
<proteinExistence type="predicted"/>
<dbReference type="OrthoDB" id="4062651at2759"/>
<dbReference type="InParanoid" id="B7GA43"/>
<dbReference type="GeneID" id="7195467"/>
<name>B7GA43_PHATC</name>
<dbReference type="GO" id="GO:0005737">
    <property type="term" value="C:cytoplasm"/>
    <property type="evidence" value="ECO:0007669"/>
    <property type="project" value="TreeGrafter"/>
</dbReference>
<gene>
    <name evidence="2" type="ORF">PHATRDRAFT_49291</name>
</gene>
<dbReference type="KEGG" id="pti:PHATRDRAFT_49291"/>
<evidence type="ECO:0000313" key="3">
    <source>
        <dbReference type="Proteomes" id="UP000000759"/>
    </source>
</evidence>
<dbReference type="STRING" id="556484.B7GA43"/>
<keyword evidence="3" id="KW-1185">Reference proteome</keyword>
<dbReference type="InterPro" id="IPR050167">
    <property type="entry name" value="Ser_Thr_protein_kinase"/>
</dbReference>
<dbReference type="GO" id="GO:0004672">
    <property type="term" value="F:protein kinase activity"/>
    <property type="evidence" value="ECO:0007669"/>
    <property type="project" value="InterPro"/>
</dbReference>
<dbReference type="PaxDb" id="2850-Phatr49291"/>
<dbReference type="Pfam" id="PF00069">
    <property type="entry name" value="Pkinase"/>
    <property type="match status" value="1"/>
</dbReference>
<dbReference type="AlphaFoldDB" id="B7GA43"/>
<dbReference type="SUPFAM" id="SSF56112">
    <property type="entry name" value="Protein kinase-like (PK-like)"/>
    <property type="match status" value="1"/>
</dbReference>
<dbReference type="HOGENOM" id="CLU_513379_0_0_1"/>
<dbReference type="Gene3D" id="1.10.510.10">
    <property type="entry name" value="Transferase(Phosphotransferase) domain 1"/>
    <property type="match status" value="1"/>
</dbReference>
<dbReference type="RefSeq" id="XP_002184003.1">
    <property type="nucleotide sequence ID" value="XM_002183967.1"/>
</dbReference>
<dbReference type="EMBL" id="CM000623">
    <property type="protein sequence ID" value="EEC44672.1"/>
    <property type="molecule type" value="Genomic_DNA"/>
</dbReference>
<dbReference type="InterPro" id="IPR011009">
    <property type="entry name" value="Kinase-like_dom_sf"/>
</dbReference>